<evidence type="ECO:0000256" key="1">
    <source>
        <dbReference type="SAM" id="MobiDB-lite"/>
    </source>
</evidence>
<name>A0A4Q9MKV1_9APHY</name>
<feature type="non-terminal residue" evidence="2">
    <location>
        <position position="298"/>
    </location>
</feature>
<dbReference type="AlphaFoldDB" id="A0A4Q9MKV1"/>
<dbReference type="Proteomes" id="UP000292957">
    <property type="component" value="Unassembled WGS sequence"/>
</dbReference>
<organism evidence="2">
    <name type="scientific">Dichomitus squalens</name>
    <dbReference type="NCBI Taxonomy" id="114155"/>
    <lineage>
        <taxon>Eukaryota</taxon>
        <taxon>Fungi</taxon>
        <taxon>Dikarya</taxon>
        <taxon>Basidiomycota</taxon>
        <taxon>Agaricomycotina</taxon>
        <taxon>Agaricomycetes</taxon>
        <taxon>Polyporales</taxon>
        <taxon>Polyporaceae</taxon>
        <taxon>Dichomitus</taxon>
    </lineage>
</organism>
<protein>
    <submittedName>
        <fullName evidence="2">Uncharacterized protein</fullName>
    </submittedName>
</protein>
<sequence>MSPSIVVPPRPQRPAQHVHAQALGLSASSNFSSWTPGVGAQGSGPANASLASNDKGKGKEQDAPAISNLVVAKPSPKVAGWTEFTTTWRICSVTSCGNVLDDDWPSKRCQTCREAEAAARTKAGARRRVQGAVQGVRCASCCVCNVPVLAGGAASPDSAEPPLCVPCRERRAALVDASFQLPPLAQKPQRTQRQHPPPLEIVMQDAAPRQKRKLSCSTGTNALGRRPPPFAHVSHPAPHPPPPMSTVHPAPGDARPLFPQPPPPHPPQPQGSFAPMPVAPTAHAYSHSRATASSGRPG</sequence>
<feature type="region of interest" description="Disordered" evidence="1">
    <location>
        <begin position="204"/>
        <end position="298"/>
    </location>
</feature>
<feature type="compositionally biased region" description="Pro residues" evidence="1">
    <location>
        <begin position="1"/>
        <end position="12"/>
    </location>
</feature>
<dbReference type="EMBL" id="ML143439">
    <property type="protein sequence ID" value="TBU26882.1"/>
    <property type="molecule type" value="Genomic_DNA"/>
</dbReference>
<gene>
    <name evidence="2" type="ORF">BD311DRAFT_846698</name>
</gene>
<feature type="region of interest" description="Disordered" evidence="1">
    <location>
        <begin position="1"/>
        <end position="22"/>
    </location>
</feature>
<feature type="region of interest" description="Disordered" evidence="1">
    <location>
        <begin position="34"/>
        <end position="62"/>
    </location>
</feature>
<proteinExistence type="predicted"/>
<accession>A0A4Q9MKV1</accession>
<evidence type="ECO:0000313" key="2">
    <source>
        <dbReference type="EMBL" id="TBU26882.1"/>
    </source>
</evidence>
<reference evidence="2" key="1">
    <citation type="submission" date="2019-01" db="EMBL/GenBank/DDBJ databases">
        <title>Draft genome sequences of three monokaryotic isolates of the white-rot basidiomycete fungus Dichomitus squalens.</title>
        <authorList>
            <consortium name="DOE Joint Genome Institute"/>
            <person name="Lopez S.C."/>
            <person name="Andreopoulos B."/>
            <person name="Pangilinan J."/>
            <person name="Lipzen A."/>
            <person name="Riley R."/>
            <person name="Ahrendt S."/>
            <person name="Ng V."/>
            <person name="Barry K."/>
            <person name="Daum C."/>
            <person name="Grigoriev I.V."/>
            <person name="Hilden K.S."/>
            <person name="Makela M.R."/>
            <person name="de Vries R.P."/>
        </authorList>
    </citation>
    <scope>NUCLEOTIDE SEQUENCE [LARGE SCALE GENOMIC DNA]</scope>
    <source>
        <strain evidence="2">OM18370.1</strain>
    </source>
</reference>
<feature type="compositionally biased region" description="Polar residues" evidence="1">
    <location>
        <begin position="288"/>
        <end position="298"/>
    </location>
</feature>
<feature type="compositionally biased region" description="Pro residues" evidence="1">
    <location>
        <begin position="258"/>
        <end position="269"/>
    </location>
</feature>